<dbReference type="Pfam" id="PF01501">
    <property type="entry name" value="Glyco_transf_8"/>
    <property type="match status" value="1"/>
</dbReference>
<dbReference type="AlphaFoldDB" id="A0AAD5U1A1"/>
<dbReference type="InterPro" id="IPR002495">
    <property type="entry name" value="Glyco_trans_8"/>
</dbReference>
<dbReference type="PANTHER" id="PTHR11183">
    <property type="entry name" value="GLYCOGENIN SUBFAMILY MEMBER"/>
    <property type="match status" value="1"/>
</dbReference>
<reference evidence="2" key="1">
    <citation type="submission" date="2020-05" db="EMBL/GenBank/DDBJ databases">
        <title>Phylogenomic resolution of chytrid fungi.</title>
        <authorList>
            <person name="Stajich J.E."/>
            <person name="Amses K."/>
            <person name="Simmons R."/>
            <person name="Seto K."/>
            <person name="Myers J."/>
            <person name="Bonds A."/>
            <person name="Quandt C.A."/>
            <person name="Barry K."/>
            <person name="Liu P."/>
            <person name="Grigoriev I."/>
            <person name="Longcore J.E."/>
            <person name="James T.Y."/>
        </authorList>
    </citation>
    <scope>NUCLEOTIDE SEQUENCE</scope>
    <source>
        <strain evidence="2">JEL0476</strain>
    </source>
</reference>
<evidence type="ECO:0000256" key="1">
    <source>
        <dbReference type="SAM" id="Phobius"/>
    </source>
</evidence>
<dbReference type="Gene3D" id="3.90.550.10">
    <property type="entry name" value="Spore Coat Polysaccharide Biosynthesis Protein SpsA, Chain A"/>
    <property type="match status" value="1"/>
</dbReference>
<evidence type="ECO:0000313" key="2">
    <source>
        <dbReference type="EMBL" id="KAJ3221154.1"/>
    </source>
</evidence>
<accession>A0AAD5U1A1</accession>
<sequence length="410" mass="47367">MLQNNSPHLNSPVKKKSPRAKLNLNTCSLKFSKIDYFLFGCLSVLSLLALILSFLKSKTPDPDAFSKFGQFAINQNTFQNTIPHSSLNNKSLPALIATSYSPKQTSSKCFGTLTVGDKFVLGTLVLFNSLKKVNSDGDFCVMFYNLSVNSVQLLNKFGVRTFLVSPLIVELYRDSNREITKSMEFRDNILWSKLRIWQLEEYDKIVMLDTDLFVVKNVDELFNYSEFAATPMIDKKEKISFWRSPLMGMAVRNKNFRPVNLPHWTGLNSGVTVLIPSNLTFSTLVNELSILPNRPCCPSQEFLLYFFEERKKYVRLPLLYNARMLETIEDDLEKRSFLRNMKIYHFVGSKPWKKRDNNCKLNRMWWKQADEVLKYFSDLYIASNDNNLNLNYLRSLLKKGSQTGKTNNVS</sequence>
<evidence type="ECO:0008006" key="4">
    <source>
        <dbReference type="Google" id="ProtNLM"/>
    </source>
</evidence>
<keyword evidence="1" id="KW-1133">Transmembrane helix</keyword>
<protein>
    <recommendedName>
        <fullName evidence="4">Hexosyltransferase</fullName>
    </recommendedName>
</protein>
<dbReference type="EMBL" id="JADGJW010000248">
    <property type="protein sequence ID" value="KAJ3221154.1"/>
    <property type="molecule type" value="Genomic_DNA"/>
</dbReference>
<keyword evidence="1" id="KW-0812">Transmembrane</keyword>
<name>A0AAD5U1A1_9FUNG</name>
<comment type="caution">
    <text evidence="2">The sequence shown here is derived from an EMBL/GenBank/DDBJ whole genome shotgun (WGS) entry which is preliminary data.</text>
</comment>
<gene>
    <name evidence="2" type="ORF">HK099_003725</name>
</gene>
<dbReference type="SUPFAM" id="SSF53448">
    <property type="entry name" value="Nucleotide-diphospho-sugar transferases"/>
    <property type="match status" value="1"/>
</dbReference>
<keyword evidence="3" id="KW-1185">Reference proteome</keyword>
<evidence type="ECO:0000313" key="3">
    <source>
        <dbReference type="Proteomes" id="UP001211065"/>
    </source>
</evidence>
<dbReference type="InterPro" id="IPR050587">
    <property type="entry name" value="GNT1/Glycosyltrans_8"/>
</dbReference>
<proteinExistence type="predicted"/>
<dbReference type="Proteomes" id="UP001211065">
    <property type="component" value="Unassembled WGS sequence"/>
</dbReference>
<dbReference type="InterPro" id="IPR029044">
    <property type="entry name" value="Nucleotide-diphossugar_trans"/>
</dbReference>
<keyword evidence="1" id="KW-0472">Membrane</keyword>
<organism evidence="2 3">
    <name type="scientific">Clydaea vesicula</name>
    <dbReference type="NCBI Taxonomy" id="447962"/>
    <lineage>
        <taxon>Eukaryota</taxon>
        <taxon>Fungi</taxon>
        <taxon>Fungi incertae sedis</taxon>
        <taxon>Chytridiomycota</taxon>
        <taxon>Chytridiomycota incertae sedis</taxon>
        <taxon>Chytridiomycetes</taxon>
        <taxon>Lobulomycetales</taxon>
        <taxon>Lobulomycetaceae</taxon>
        <taxon>Clydaea</taxon>
    </lineage>
</organism>
<feature type="transmembrane region" description="Helical" evidence="1">
    <location>
        <begin position="36"/>
        <end position="55"/>
    </location>
</feature>
<dbReference type="GO" id="GO:0016757">
    <property type="term" value="F:glycosyltransferase activity"/>
    <property type="evidence" value="ECO:0007669"/>
    <property type="project" value="InterPro"/>
</dbReference>